<sequence length="578" mass="66186">MKRLKTPKFSFSLILNFLISTLIPFVLVTLLIANLYKYNYTRDVFNLVDNSLVSISQNIYLYLSELDRATLTPYYNEDFFATLKHIKESSGRQSVLEQAQLENSLGYLMSFIRYTREDIAGSIIVAGGDCIYSTTNMVDSSVDPGYPFSEQEWYREALALKGRPLFVSPHSQDYYVPNTNPQVISVARAIVNLRTRQPLCVIKVDANTVIFEKVLQDIVFHVPSTVIVTDQSGHVVYSTLPVDGLDEADLSRDSVKINYGGQPYLKRSQPVRDYGWNVHVLLKESAVNSNIFYIYATAFLLYLVGLLTALAFYFWRSRRLIHTVDTINGLLEQIQNGNFKARYTPDSPNELKLIIDSVNYIAEMLEERMEREYQMAMEQKTFQFKALQAQINPHFLFNTLNSFIALNQMSMRSELESAIYSLTRMLRYSLGEGSTSTVAQELEFLENYCMLQKLRFQKRLEYRIQYDPDTGQTRIPKLLLQPLVENAIIHGIEPSGQNCHLNLSVFRLSPSRIMITIEDDGIGFDQEMTTRHMGLSNVAKRLTLIDSRNCMEIESSPGEGTIITLEIQTEEPHEISDC</sequence>
<feature type="transmembrane region" description="Helical" evidence="12">
    <location>
        <begin position="292"/>
        <end position="315"/>
    </location>
</feature>
<feature type="domain" description="HAMP" evidence="13">
    <location>
        <begin position="318"/>
        <end position="370"/>
    </location>
</feature>
<organism evidence="14 15">
    <name type="scientific">Enterocloster lavalensis</name>
    <dbReference type="NCBI Taxonomy" id="460384"/>
    <lineage>
        <taxon>Bacteria</taxon>
        <taxon>Bacillati</taxon>
        <taxon>Bacillota</taxon>
        <taxon>Clostridia</taxon>
        <taxon>Lachnospirales</taxon>
        <taxon>Lachnospiraceae</taxon>
        <taxon>Enterocloster</taxon>
    </lineage>
</organism>
<evidence type="ECO:0000256" key="1">
    <source>
        <dbReference type="ARBA" id="ARBA00004651"/>
    </source>
</evidence>
<dbReference type="InterPro" id="IPR036890">
    <property type="entry name" value="HATPase_C_sf"/>
</dbReference>
<evidence type="ECO:0000256" key="4">
    <source>
        <dbReference type="ARBA" id="ARBA00022679"/>
    </source>
</evidence>
<dbReference type="SMART" id="SM00304">
    <property type="entry name" value="HAMP"/>
    <property type="match status" value="1"/>
</dbReference>
<evidence type="ECO:0000256" key="6">
    <source>
        <dbReference type="ARBA" id="ARBA00022741"/>
    </source>
</evidence>
<dbReference type="PROSITE" id="PS50885">
    <property type="entry name" value="HAMP"/>
    <property type="match status" value="1"/>
</dbReference>
<keyword evidence="5 12" id="KW-0812">Transmembrane</keyword>
<comment type="subcellular location">
    <subcellularLocation>
        <location evidence="1">Cell membrane</location>
        <topology evidence="1">Multi-pass membrane protein</topology>
    </subcellularLocation>
</comment>
<evidence type="ECO:0000256" key="7">
    <source>
        <dbReference type="ARBA" id="ARBA00022777"/>
    </source>
</evidence>
<dbReference type="AlphaFoldDB" id="A0A1I0GAN9"/>
<dbReference type="Gene3D" id="3.30.450.20">
    <property type="entry name" value="PAS domain"/>
    <property type="match status" value="2"/>
</dbReference>
<dbReference type="Pfam" id="PF06580">
    <property type="entry name" value="His_kinase"/>
    <property type="match status" value="1"/>
</dbReference>
<dbReference type="GO" id="GO:0005886">
    <property type="term" value="C:plasma membrane"/>
    <property type="evidence" value="ECO:0007669"/>
    <property type="project" value="UniProtKB-SubCell"/>
</dbReference>
<dbReference type="RefSeq" id="WP_092363851.1">
    <property type="nucleotide sequence ID" value="NZ_FOIM01000011.1"/>
</dbReference>
<dbReference type="PANTHER" id="PTHR34220:SF11">
    <property type="entry name" value="SENSOR PROTEIN KINASE HPTS"/>
    <property type="match status" value="1"/>
</dbReference>
<keyword evidence="15" id="KW-1185">Reference proteome</keyword>
<feature type="transmembrane region" description="Helical" evidence="12">
    <location>
        <begin position="12"/>
        <end position="36"/>
    </location>
</feature>
<name>A0A1I0GAN9_9FIRM</name>
<dbReference type="InterPro" id="IPR003594">
    <property type="entry name" value="HATPase_dom"/>
</dbReference>
<keyword evidence="9 12" id="KW-1133">Transmembrane helix</keyword>
<keyword evidence="2" id="KW-1003">Cell membrane</keyword>
<dbReference type="InterPro" id="IPR003660">
    <property type="entry name" value="HAMP_dom"/>
</dbReference>
<keyword evidence="7 14" id="KW-0418">Kinase</keyword>
<evidence type="ECO:0000256" key="8">
    <source>
        <dbReference type="ARBA" id="ARBA00022840"/>
    </source>
</evidence>
<keyword evidence="10" id="KW-0902">Two-component regulatory system</keyword>
<keyword evidence="8" id="KW-0067">ATP-binding</keyword>
<evidence type="ECO:0000259" key="13">
    <source>
        <dbReference type="PROSITE" id="PS50885"/>
    </source>
</evidence>
<evidence type="ECO:0000256" key="9">
    <source>
        <dbReference type="ARBA" id="ARBA00022989"/>
    </source>
</evidence>
<evidence type="ECO:0000313" key="15">
    <source>
        <dbReference type="Proteomes" id="UP000198508"/>
    </source>
</evidence>
<evidence type="ECO:0000256" key="10">
    <source>
        <dbReference type="ARBA" id="ARBA00023012"/>
    </source>
</evidence>
<dbReference type="InterPro" id="IPR050640">
    <property type="entry name" value="Bact_2-comp_sensor_kinase"/>
</dbReference>
<dbReference type="EMBL" id="FOIM01000011">
    <property type="protein sequence ID" value="SET67958.1"/>
    <property type="molecule type" value="Genomic_DNA"/>
</dbReference>
<reference evidence="15" key="1">
    <citation type="submission" date="2016-10" db="EMBL/GenBank/DDBJ databases">
        <authorList>
            <person name="Varghese N."/>
            <person name="Submissions S."/>
        </authorList>
    </citation>
    <scope>NUCLEOTIDE SEQUENCE [LARGE SCALE GENOMIC DNA]</scope>
    <source>
        <strain evidence="15">NLAE-zl-G277</strain>
    </source>
</reference>
<dbReference type="Proteomes" id="UP000198508">
    <property type="component" value="Unassembled WGS sequence"/>
</dbReference>
<dbReference type="SUPFAM" id="SSF55874">
    <property type="entry name" value="ATPase domain of HSP90 chaperone/DNA topoisomerase II/histidine kinase"/>
    <property type="match status" value="1"/>
</dbReference>
<keyword evidence="3" id="KW-0597">Phosphoprotein</keyword>
<accession>A0A1I0GAN9</accession>
<evidence type="ECO:0000256" key="12">
    <source>
        <dbReference type="SAM" id="Phobius"/>
    </source>
</evidence>
<dbReference type="InterPro" id="IPR010559">
    <property type="entry name" value="Sig_transdc_His_kin_internal"/>
</dbReference>
<evidence type="ECO:0000256" key="11">
    <source>
        <dbReference type="ARBA" id="ARBA00023136"/>
    </source>
</evidence>
<proteinExistence type="predicted"/>
<evidence type="ECO:0000256" key="2">
    <source>
        <dbReference type="ARBA" id="ARBA00022475"/>
    </source>
</evidence>
<gene>
    <name evidence="14" type="ORF">SAMN05216313_11149</name>
</gene>
<dbReference type="GO" id="GO:0000155">
    <property type="term" value="F:phosphorelay sensor kinase activity"/>
    <property type="evidence" value="ECO:0007669"/>
    <property type="project" value="InterPro"/>
</dbReference>
<keyword evidence="11 12" id="KW-0472">Membrane</keyword>
<evidence type="ECO:0000256" key="5">
    <source>
        <dbReference type="ARBA" id="ARBA00022692"/>
    </source>
</evidence>
<keyword evidence="4" id="KW-0808">Transferase</keyword>
<dbReference type="Gene3D" id="6.10.340.10">
    <property type="match status" value="1"/>
</dbReference>
<dbReference type="Pfam" id="PF02518">
    <property type="entry name" value="HATPase_c"/>
    <property type="match status" value="1"/>
</dbReference>
<dbReference type="SMART" id="SM00387">
    <property type="entry name" value="HATPase_c"/>
    <property type="match status" value="1"/>
</dbReference>
<dbReference type="PANTHER" id="PTHR34220">
    <property type="entry name" value="SENSOR HISTIDINE KINASE YPDA"/>
    <property type="match status" value="1"/>
</dbReference>
<dbReference type="STRING" id="460384.SAMN05216313_11149"/>
<dbReference type="GO" id="GO:0005524">
    <property type="term" value="F:ATP binding"/>
    <property type="evidence" value="ECO:0007669"/>
    <property type="project" value="UniProtKB-KW"/>
</dbReference>
<evidence type="ECO:0000313" key="14">
    <source>
        <dbReference type="EMBL" id="SET67958.1"/>
    </source>
</evidence>
<keyword evidence="6" id="KW-0547">Nucleotide-binding</keyword>
<protein>
    <submittedName>
        <fullName evidence="14">Two-component system, sensor histidine kinase YesM</fullName>
    </submittedName>
</protein>
<evidence type="ECO:0000256" key="3">
    <source>
        <dbReference type="ARBA" id="ARBA00022553"/>
    </source>
</evidence>
<dbReference type="Gene3D" id="3.30.565.10">
    <property type="entry name" value="Histidine kinase-like ATPase, C-terminal domain"/>
    <property type="match status" value="1"/>
</dbReference>